<name>A0ABP4WND2_9MICO</name>
<feature type="domain" description="ScoMcrA-like N-terminal head" evidence="1">
    <location>
        <begin position="5"/>
        <end position="89"/>
    </location>
</feature>
<comment type="caution">
    <text evidence="2">The sequence shown here is derived from an EMBL/GenBank/DDBJ whole genome shotgun (WGS) entry which is preliminary data.</text>
</comment>
<protein>
    <recommendedName>
        <fullName evidence="1">ScoMcrA-like N-terminal head domain-containing protein</fullName>
    </recommendedName>
</protein>
<dbReference type="Pfam" id="PF26345">
    <property type="entry name" value="ScoMcrA_N"/>
    <property type="match status" value="1"/>
</dbReference>
<reference evidence="3" key="1">
    <citation type="journal article" date="2019" name="Int. J. Syst. Evol. Microbiol.">
        <title>The Global Catalogue of Microorganisms (GCM) 10K type strain sequencing project: providing services to taxonomists for standard genome sequencing and annotation.</title>
        <authorList>
            <consortium name="The Broad Institute Genomics Platform"/>
            <consortium name="The Broad Institute Genome Sequencing Center for Infectious Disease"/>
            <person name="Wu L."/>
            <person name="Ma J."/>
        </authorList>
    </citation>
    <scope>NUCLEOTIDE SEQUENCE [LARGE SCALE GENOMIC DNA]</scope>
    <source>
        <strain evidence="3">JCM 14319</strain>
    </source>
</reference>
<dbReference type="InterPro" id="IPR058807">
    <property type="entry name" value="ScoMcrA_N"/>
</dbReference>
<evidence type="ECO:0000259" key="1">
    <source>
        <dbReference type="Pfam" id="PF26345"/>
    </source>
</evidence>
<sequence>MALSDVTDRQSVLDAIEEFDRLGRAAFLEKYGFREAREYFLEFAGERYDSKAIVGAAHFHQHGTALKARDFSGGSATVAKLLDGLGFAVIRVGTSSE</sequence>
<organism evidence="2 3">
    <name type="scientific">Agromyces humatus</name>
    <dbReference type="NCBI Taxonomy" id="279573"/>
    <lineage>
        <taxon>Bacteria</taxon>
        <taxon>Bacillati</taxon>
        <taxon>Actinomycetota</taxon>
        <taxon>Actinomycetes</taxon>
        <taxon>Micrococcales</taxon>
        <taxon>Microbacteriaceae</taxon>
        <taxon>Agromyces</taxon>
    </lineage>
</organism>
<evidence type="ECO:0000313" key="3">
    <source>
        <dbReference type="Proteomes" id="UP001500506"/>
    </source>
</evidence>
<dbReference type="RefSeq" id="WP_232499403.1">
    <property type="nucleotide sequence ID" value="NZ_BAAANH010000003.1"/>
</dbReference>
<gene>
    <name evidence="2" type="ORF">GCM10009747_17080</name>
</gene>
<dbReference type="Proteomes" id="UP001500506">
    <property type="component" value="Unassembled WGS sequence"/>
</dbReference>
<dbReference type="EMBL" id="BAAANH010000003">
    <property type="protein sequence ID" value="GAA1758829.1"/>
    <property type="molecule type" value="Genomic_DNA"/>
</dbReference>
<keyword evidence="3" id="KW-1185">Reference proteome</keyword>
<evidence type="ECO:0000313" key="2">
    <source>
        <dbReference type="EMBL" id="GAA1758829.1"/>
    </source>
</evidence>
<proteinExistence type="predicted"/>
<accession>A0ABP4WND2</accession>